<feature type="region of interest" description="Disordered" evidence="2">
    <location>
        <begin position="479"/>
        <end position="514"/>
    </location>
</feature>
<feature type="transmembrane region" description="Helical" evidence="3">
    <location>
        <begin position="227"/>
        <end position="248"/>
    </location>
</feature>
<protein>
    <submittedName>
        <fullName evidence="4">Uncharacterized protein</fullName>
    </submittedName>
</protein>
<dbReference type="Proteomes" id="UP000593561">
    <property type="component" value="Unassembled WGS sequence"/>
</dbReference>
<sequence length="514" mass="58366">MAIKNEIITSTDLGDNEIGNISTWSIPKMISLVKSTFRSNDFAMVERELLAREQKSKLEIESLKQAKDSFSYKFEEERLEKMGFADDLRKCKKELEDMRGEVSKLREENMVLRERGKSAEERCNRLSEEVKGMYEKQHEIINLRSKNCELENEKAKAESELEILRKRFEELDKRVLCLETGFNTLQDEDDSKNNNRNGGEIGVSENGGLKPIEANGYSPNAGKNSTFLNLFLFCFRVYIVVWLVKFMLELIFKIAMHMKISVSFQPRAFALSMNGAWRRHMLVPESQTVPEQANQKKLESFMVGCSENIIPDLLRVQPSIMLLFSPFNICRFNLFFLKFCMPGSGRPPSQNVVEIVDIDSDDDCAPVENPSVETVTPTLKRKQTSTTDVGDGENGDNDALSEKLKMRKRQEPVCRPNDCPLNHCSMTTIVSDFNEVNRGSATPREDVTDSVQPEHRTESEHRSGDLINGFPLAGLCFSEESSVSSDTDSDDDSDGFISINHSQLAPEVQKENKN</sequence>
<feature type="region of interest" description="Disordered" evidence="2">
    <location>
        <begin position="436"/>
        <end position="467"/>
    </location>
</feature>
<gene>
    <name evidence="4" type="ORF">Godav_021006</name>
</gene>
<feature type="coiled-coil region" evidence="1">
    <location>
        <begin position="88"/>
        <end position="174"/>
    </location>
</feature>
<dbReference type="PANTHER" id="PTHR34380:SF6">
    <property type="entry name" value="TERNARY COMPLEX FACTOR MIP1 LEUCINE-ZIPPER DOMAIN-CONTAINING PROTEIN"/>
    <property type="match status" value="1"/>
</dbReference>
<keyword evidence="3" id="KW-0472">Membrane</keyword>
<dbReference type="PANTHER" id="PTHR34380">
    <property type="entry name" value="BNAA03G12380D PROTEIN"/>
    <property type="match status" value="1"/>
</dbReference>
<accession>A0A7J8R4P6</accession>
<feature type="compositionally biased region" description="Basic and acidic residues" evidence="2">
    <location>
        <begin position="443"/>
        <end position="464"/>
    </location>
</feature>
<evidence type="ECO:0000313" key="5">
    <source>
        <dbReference type="Proteomes" id="UP000593561"/>
    </source>
</evidence>
<comment type="caution">
    <text evidence="4">The sequence shown here is derived from an EMBL/GenBank/DDBJ whole genome shotgun (WGS) entry which is preliminary data.</text>
</comment>
<feature type="region of interest" description="Disordered" evidence="2">
    <location>
        <begin position="364"/>
        <end position="409"/>
    </location>
</feature>
<name>A0A7J8R4P6_GOSDV</name>
<evidence type="ECO:0000256" key="1">
    <source>
        <dbReference type="SAM" id="Coils"/>
    </source>
</evidence>
<evidence type="ECO:0000256" key="3">
    <source>
        <dbReference type="SAM" id="Phobius"/>
    </source>
</evidence>
<reference evidence="4 5" key="1">
    <citation type="journal article" date="2019" name="Genome Biol. Evol.">
        <title>Insights into the evolution of the New World diploid cottons (Gossypium, subgenus Houzingenia) based on genome sequencing.</title>
        <authorList>
            <person name="Grover C.E."/>
            <person name="Arick M.A. 2nd"/>
            <person name="Thrash A."/>
            <person name="Conover J.L."/>
            <person name="Sanders W.S."/>
            <person name="Peterson D.G."/>
            <person name="Frelichowski J.E."/>
            <person name="Scheffler J.A."/>
            <person name="Scheffler B.E."/>
            <person name="Wendel J.F."/>
        </authorList>
    </citation>
    <scope>NUCLEOTIDE SEQUENCE [LARGE SCALE GENOMIC DNA]</scope>
    <source>
        <strain evidence="4">27</strain>
        <tissue evidence="4">Leaf</tissue>
    </source>
</reference>
<keyword evidence="3" id="KW-0812">Transmembrane</keyword>
<dbReference type="AlphaFoldDB" id="A0A7J8R4P6"/>
<keyword evidence="3" id="KW-1133">Transmembrane helix</keyword>
<feature type="compositionally biased region" description="Basic and acidic residues" evidence="2">
    <location>
        <begin position="400"/>
        <end position="409"/>
    </location>
</feature>
<keyword evidence="1" id="KW-0175">Coiled coil</keyword>
<evidence type="ECO:0000256" key="2">
    <source>
        <dbReference type="SAM" id="MobiDB-lite"/>
    </source>
</evidence>
<dbReference type="EMBL" id="JABFAC010000003">
    <property type="protein sequence ID" value="MBA0608827.1"/>
    <property type="molecule type" value="Genomic_DNA"/>
</dbReference>
<proteinExistence type="predicted"/>
<keyword evidence="5" id="KW-1185">Reference proteome</keyword>
<evidence type="ECO:0000313" key="4">
    <source>
        <dbReference type="EMBL" id="MBA0608827.1"/>
    </source>
</evidence>
<organism evidence="4 5">
    <name type="scientific">Gossypium davidsonii</name>
    <name type="common">Davidson's cotton</name>
    <name type="synonym">Gossypium klotzschianum subsp. davidsonii</name>
    <dbReference type="NCBI Taxonomy" id="34287"/>
    <lineage>
        <taxon>Eukaryota</taxon>
        <taxon>Viridiplantae</taxon>
        <taxon>Streptophyta</taxon>
        <taxon>Embryophyta</taxon>
        <taxon>Tracheophyta</taxon>
        <taxon>Spermatophyta</taxon>
        <taxon>Magnoliopsida</taxon>
        <taxon>eudicotyledons</taxon>
        <taxon>Gunneridae</taxon>
        <taxon>Pentapetalae</taxon>
        <taxon>rosids</taxon>
        <taxon>malvids</taxon>
        <taxon>Malvales</taxon>
        <taxon>Malvaceae</taxon>
        <taxon>Malvoideae</taxon>
        <taxon>Gossypium</taxon>
    </lineage>
</organism>